<feature type="transmembrane region" description="Helical" evidence="7">
    <location>
        <begin position="99"/>
        <end position="119"/>
    </location>
</feature>
<feature type="domain" description="Amino acid transporter transmembrane" evidence="8">
    <location>
        <begin position="22"/>
        <end position="402"/>
    </location>
</feature>
<protein>
    <recommendedName>
        <fullName evidence="8">Amino acid transporter transmembrane domain-containing protein</fullName>
    </recommendedName>
</protein>
<sequence length="405" mass="43792">MSPTVGVSVPLLGESNGAVQPASVPGAVFNVATSIVGAGIMSIPAIIKVLGVVPAIAMIIVVAVLAELSVEFLMRFTHSGETTTYAGVMREAFGSPGALVAQACVIITNVGGLILYLIIIGDVLSGKQDGGEVHLGILQQWFGIHWWNSREFALLFTLVFVMFPLVLYKRVVFAFGVLELVESLKYSSAVSTLLAVAFVGICCGLAIFALVQGKTQTPKLFPVLDNQTSFFDLFTAVPVVVTAFTFHFNVHPIGFEFAKPSQMTTAVRLALLLCAVIYITVGLFGYLLFGDSTQSDILINFDQSNDSVVGSVFNTLIRVSYALHIMLVFPLLNFSLRSNIDEVLFPNKPMLATDNKRFMILTVVLLVFSYLAAIAIPDIWYFFQFLGSTSAVCLAFIFPGSIVLR</sequence>
<feature type="transmembrane region" description="Helical" evidence="7">
    <location>
        <begin position="309"/>
        <end position="332"/>
    </location>
</feature>
<dbReference type="PANTHER" id="PTHR22950:SF577">
    <property type="entry name" value="AMINO ACID TRANSPORTER, TRANSMEMBRANE DOMAIN-CONTAINING PROTEIN-RELATED"/>
    <property type="match status" value="1"/>
</dbReference>
<dbReference type="PANTHER" id="PTHR22950">
    <property type="entry name" value="AMINO ACID TRANSPORTER"/>
    <property type="match status" value="1"/>
</dbReference>
<evidence type="ECO:0000256" key="6">
    <source>
        <dbReference type="ARBA" id="ARBA00023136"/>
    </source>
</evidence>
<feature type="transmembrane region" description="Helical" evidence="7">
    <location>
        <begin position="41"/>
        <end position="66"/>
    </location>
</feature>
<evidence type="ECO:0000313" key="10">
    <source>
        <dbReference type="Proteomes" id="UP001374535"/>
    </source>
</evidence>
<keyword evidence="10" id="KW-1185">Reference proteome</keyword>
<keyword evidence="6 7" id="KW-0472">Membrane</keyword>
<dbReference type="EMBL" id="CP144695">
    <property type="protein sequence ID" value="WVZ07218.1"/>
    <property type="molecule type" value="Genomic_DNA"/>
</dbReference>
<dbReference type="Proteomes" id="UP001374535">
    <property type="component" value="Chromosome 6"/>
</dbReference>
<evidence type="ECO:0000256" key="4">
    <source>
        <dbReference type="ARBA" id="ARBA00022970"/>
    </source>
</evidence>
<evidence type="ECO:0000313" key="9">
    <source>
        <dbReference type="EMBL" id="WVZ07218.1"/>
    </source>
</evidence>
<evidence type="ECO:0000256" key="5">
    <source>
        <dbReference type="ARBA" id="ARBA00022989"/>
    </source>
</evidence>
<feature type="transmembrane region" description="Helical" evidence="7">
    <location>
        <begin position="190"/>
        <end position="210"/>
    </location>
</feature>
<gene>
    <name evidence="9" type="ORF">V8G54_020564</name>
</gene>
<comment type="subcellular location">
    <subcellularLocation>
        <location evidence="1">Membrane</location>
        <topology evidence="1">Multi-pass membrane protein</topology>
    </subcellularLocation>
</comment>
<keyword evidence="3 7" id="KW-0812">Transmembrane</keyword>
<proteinExistence type="predicted"/>
<evidence type="ECO:0000256" key="2">
    <source>
        <dbReference type="ARBA" id="ARBA00022448"/>
    </source>
</evidence>
<evidence type="ECO:0000256" key="7">
    <source>
        <dbReference type="SAM" id="Phobius"/>
    </source>
</evidence>
<keyword evidence="2" id="KW-0813">Transport</keyword>
<dbReference type="GO" id="GO:0031090">
    <property type="term" value="C:organelle membrane"/>
    <property type="evidence" value="ECO:0007669"/>
    <property type="project" value="UniProtKB-ARBA"/>
</dbReference>
<keyword evidence="5 7" id="KW-1133">Transmembrane helix</keyword>
<feature type="transmembrane region" description="Helical" evidence="7">
    <location>
        <begin position="152"/>
        <end position="178"/>
    </location>
</feature>
<evidence type="ECO:0000259" key="8">
    <source>
        <dbReference type="Pfam" id="PF01490"/>
    </source>
</evidence>
<dbReference type="GO" id="GO:0015179">
    <property type="term" value="F:L-amino acid transmembrane transporter activity"/>
    <property type="evidence" value="ECO:0007669"/>
    <property type="project" value="TreeGrafter"/>
</dbReference>
<keyword evidence="4" id="KW-0029">Amino-acid transport</keyword>
<feature type="transmembrane region" description="Helical" evidence="7">
    <location>
        <begin position="358"/>
        <end position="376"/>
    </location>
</feature>
<organism evidence="9 10">
    <name type="scientific">Vigna mungo</name>
    <name type="common">Black gram</name>
    <name type="synonym">Phaseolus mungo</name>
    <dbReference type="NCBI Taxonomy" id="3915"/>
    <lineage>
        <taxon>Eukaryota</taxon>
        <taxon>Viridiplantae</taxon>
        <taxon>Streptophyta</taxon>
        <taxon>Embryophyta</taxon>
        <taxon>Tracheophyta</taxon>
        <taxon>Spermatophyta</taxon>
        <taxon>Magnoliopsida</taxon>
        <taxon>eudicotyledons</taxon>
        <taxon>Gunneridae</taxon>
        <taxon>Pentapetalae</taxon>
        <taxon>rosids</taxon>
        <taxon>fabids</taxon>
        <taxon>Fabales</taxon>
        <taxon>Fabaceae</taxon>
        <taxon>Papilionoideae</taxon>
        <taxon>50 kb inversion clade</taxon>
        <taxon>NPAAA clade</taxon>
        <taxon>indigoferoid/millettioid clade</taxon>
        <taxon>Phaseoleae</taxon>
        <taxon>Vigna</taxon>
    </lineage>
</organism>
<evidence type="ECO:0000256" key="3">
    <source>
        <dbReference type="ARBA" id="ARBA00022692"/>
    </source>
</evidence>
<feature type="transmembrane region" description="Helical" evidence="7">
    <location>
        <begin position="382"/>
        <end position="404"/>
    </location>
</feature>
<name>A0AAQ3RW15_VIGMU</name>
<feature type="transmembrane region" description="Helical" evidence="7">
    <location>
        <begin position="269"/>
        <end position="289"/>
    </location>
</feature>
<accession>A0AAQ3RW15</accession>
<reference evidence="9 10" key="1">
    <citation type="journal article" date="2023" name="Life. Sci Alliance">
        <title>Evolutionary insights into 3D genome organization and epigenetic landscape of Vigna mungo.</title>
        <authorList>
            <person name="Junaid A."/>
            <person name="Singh B."/>
            <person name="Bhatia S."/>
        </authorList>
    </citation>
    <scope>NUCLEOTIDE SEQUENCE [LARGE SCALE GENOMIC DNA]</scope>
    <source>
        <strain evidence="9">Urdbean</strain>
    </source>
</reference>
<dbReference type="Pfam" id="PF01490">
    <property type="entry name" value="Aa_trans"/>
    <property type="match status" value="1"/>
</dbReference>
<dbReference type="AlphaFoldDB" id="A0AAQ3RW15"/>
<evidence type="ECO:0000256" key="1">
    <source>
        <dbReference type="ARBA" id="ARBA00004141"/>
    </source>
</evidence>
<dbReference type="InterPro" id="IPR013057">
    <property type="entry name" value="AA_transpt_TM"/>
</dbReference>